<organism evidence="3 4">
    <name type="scientific">Candidatus Daviesbacteria bacterium RIFCSPHIGHO2_01_FULL_41_23</name>
    <dbReference type="NCBI Taxonomy" id="1797764"/>
    <lineage>
        <taxon>Bacteria</taxon>
        <taxon>Candidatus Daviesiibacteriota</taxon>
    </lineage>
</organism>
<dbReference type="Proteomes" id="UP000176336">
    <property type="component" value="Unassembled WGS sequence"/>
</dbReference>
<comment type="caution">
    <text evidence="3">The sequence shown here is derived from an EMBL/GenBank/DDBJ whole genome shotgun (WGS) entry which is preliminary data.</text>
</comment>
<gene>
    <name evidence="3" type="ORF">A2871_00625</name>
</gene>
<accession>A0A1F5ISP5</accession>
<feature type="transmembrane region" description="Helical" evidence="2">
    <location>
        <begin position="52"/>
        <end position="73"/>
    </location>
</feature>
<reference evidence="3 4" key="1">
    <citation type="journal article" date="2016" name="Nat. Commun.">
        <title>Thousands of microbial genomes shed light on interconnected biogeochemical processes in an aquifer system.</title>
        <authorList>
            <person name="Anantharaman K."/>
            <person name="Brown C.T."/>
            <person name="Hug L.A."/>
            <person name="Sharon I."/>
            <person name="Castelle C.J."/>
            <person name="Probst A.J."/>
            <person name="Thomas B.C."/>
            <person name="Singh A."/>
            <person name="Wilkins M.J."/>
            <person name="Karaoz U."/>
            <person name="Brodie E.L."/>
            <person name="Williams K.H."/>
            <person name="Hubbard S.S."/>
            <person name="Banfield J.F."/>
        </authorList>
    </citation>
    <scope>NUCLEOTIDE SEQUENCE [LARGE SCALE GENOMIC DNA]</scope>
</reference>
<evidence type="ECO:0000256" key="2">
    <source>
        <dbReference type="SAM" id="Phobius"/>
    </source>
</evidence>
<evidence type="ECO:0000256" key="1">
    <source>
        <dbReference type="SAM" id="MobiDB-lite"/>
    </source>
</evidence>
<sequence length="544" mass="58454">MAHPDQSLGIGGTQYYSYDSQKPSPETGGGVTFSEIDQIDQVKRTSGTRARWLPRTIGLALVSILIVTVLLAAKDADTAKAGGPPIPQRNSADWVIRGGDPINVAPDWPGLHPQNILAAADAKDQSGNITGQMVAINNTTRELVVGNSNLYVNSCNTSNGECYAYQWAMELPMQNPRVILLLSPVRAIIGGEETLRSSKTKLVDCSIPAGSCSTINYNFGYSGPVTDLALIENNNGNIYIYGNNANSHDVGQFILKIPETTIPAAYRIQAVTDVNNVVQITNLPATGSPRITETNTNNKTIRVVSSGLNSMRPGIDVANVNYADASGSMNNYLAGEVGGVNGMVEYSKDQWLVSNNNSQFIAGVSITSAGIPVMDGYKIDHANWMDNQGIPGIIPGRFRVTGLGTWVDGSGRLHVLPLGYYPTTSTQSLDSPNHLIVADFIKGTDPNVDISALTWRSLTPDKVDTMGSAQKEIRSRKVNGQLKFEFPLHSSSFTYDGMVSVSAGNLTVEYPDAGLDQKPIPPTPLPIRPKAFLPILTVRYASAW</sequence>
<protein>
    <submittedName>
        <fullName evidence="3">Uncharacterized protein</fullName>
    </submittedName>
</protein>
<name>A0A1F5ISP5_9BACT</name>
<keyword evidence="2" id="KW-0812">Transmembrane</keyword>
<feature type="compositionally biased region" description="Polar residues" evidence="1">
    <location>
        <begin position="14"/>
        <end position="24"/>
    </location>
</feature>
<evidence type="ECO:0000313" key="4">
    <source>
        <dbReference type="Proteomes" id="UP000176336"/>
    </source>
</evidence>
<proteinExistence type="predicted"/>
<dbReference type="EMBL" id="MFCR01000003">
    <property type="protein sequence ID" value="OGE19340.1"/>
    <property type="molecule type" value="Genomic_DNA"/>
</dbReference>
<feature type="region of interest" description="Disordered" evidence="1">
    <location>
        <begin position="1"/>
        <end position="32"/>
    </location>
</feature>
<keyword evidence="2" id="KW-1133">Transmembrane helix</keyword>
<keyword evidence="2" id="KW-0472">Membrane</keyword>
<evidence type="ECO:0000313" key="3">
    <source>
        <dbReference type="EMBL" id="OGE19340.1"/>
    </source>
</evidence>
<dbReference type="AlphaFoldDB" id="A0A1F5ISP5"/>